<dbReference type="Proteomes" id="UP000292957">
    <property type="component" value="Unassembled WGS sequence"/>
</dbReference>
<gene>
    <name evidence="1" type="ORF">BD311DRAFT_768583</name>
</gene>
<evidence type="ECO:0000313" key="1">
    <source>
        <dbReference type="EMBL" id="TBU23351.1"/>
    </source>
</evidence>
<organism evidence="1">
    <name type="scientific">Dichomitus squalens</name>
    <dbReference type="NCBI Taxonomy" id="114155"/>
    <lineage>
        <taxon>Eukaryota</taxon>
        <taxon>Fungi</taxon>
        <taxon>Dikarya</taxon>
        <taxon>Basidiomycota</taxon>
        <taxon>Agaricomycotina</taxon>
        <taxon>Agaricomycetes</taxon>
        <taxon>Polyporales</taxon>
        <taxon>Polyporaceae</taxon>
        <taxon>Dichomitus</taxon>
    </lineage>
</organism>
<proteinExistence type="predicted"/>
<dbReference type="EMBL" id="ML143507">
    <property type="protein sequence ID" value="TBU23351.1"/>
    <property type="molecule type" value="Genomic_DNA"/>
</dbReference>
<protein>
    <submittedName>
        <fullName evidence="1">Uncharacterized protein</fullName>
    </submittedName>
</protein>
<dbReference type="AlphaFoldDB" id="A0A4Q9MCB9"/>
<sequence>MPFLVDLILAIALTSVLRLSRSTSKQAKSRSDFVVIYVVNTGVLHCISNAISFILTVSASPTTSSVYLLFSIIATRRLIIFDNTSGPSAIERANRRAIAQTWNIPQVPESAPGSIQIGIATETEGRKLDFQVATTASIQGAEKEGRSML</sequence>
<reference evidence="1" key="1">
    <citation type="submission" date="2019-01" db="EMBL/GenBank/DDBJ databases">
        <title>Draft genome sequences of three monokaryotic isolates of the white-rot basidiomycete fungus Dichomitus squalens.</title>
        <authorList>
            <consortium name="DOE Joint Genome Institute"/>
            <person name="Lopez S.C."/>
            <person name="Andreopoulos B."/>
            <person name="Pangilinan J."/>
            <person name="Lipzen A."/>
            <person name="Riley R."/>
            <person name="Ahrendt S."/>
            <person name="Ng V."/>
            <person name="Barry K."/>
            <person name="Daum C."/>
            <person name="Grigoriev I.V."/>
            <person name="Hilden K.S."/>
            <person name="Makela M.R."/>
            <person name="de Vries R.P."/>
        </authorList>
    </citation>
    <scope>NUCLEOTIDE SEQUENCE [LARGE SCALE GENOMIC DNA]</scope>
    <source>
        <strain evidence="1">OM18370.1</strain>
    </source>
</reference>
<accession>A0A4Q9MCB9</accession>
<name>A0A4Q9MCB9_9APHY</name>